<feature type="compositionally biased region" description="Low complexity" evidence="1">
    <location>
        <begin position="90"/>
        <end position="99"/>
    </location>
</feature>
<protein>
    <submittedName>
        <fullName evidence="2">Uncharacterized protein</fullName>
    </submittedName>
</protein>
<feature type="non-terminal residue" evidence="2">
    <location>
        <position position="134"/>
    </location>
</feature>
<organism evidence="2">
    <name type="scientific">marine sediment metagenome</name>
    <dbReference type="NCBI Taxonomy" id="412755"/>
    <lineage>
        <taxon>unclassified sequences</taxon>
        <taxon>metagenomes</taxon>
        <taxon>ecological metagenomes</taxon>
    </lineage>
</organism>
<name>A0A0F8X8Z0_9ZZZZ</name>
<sequence>MASAAVIVIGVGAISAPASADEEGGYNSCIGFSCNDVEINDSGNTITRTNNDFESRGRNNTNVVGNDNVVGGDTTVNGGIRVQGADAKASSSSNSGGNSFTVEGDEAPDIPVSTAYAAPLTSAEDTCMGSTSMG</sequence>
<comment type="caution">
    <text evidence="2">The sequence shown here is derived from an EMBL/GenBank/DDBJ whole genome shotgun (WGS) entry which is preliminary data.</text>
</comment>
<dbReference type="EMBL" id="LAZR01060636">
    <property type="protein sequence ID" value="KKK65273.1"/>
    <property type="molecule type" value="Genomic_DNA"/>
</dbReference>
<evidence type="ECO:0000256" key="1">
    <source>
        <dbReference type="SAM" id="MobiDB-lite"/>
    </source>
</evidence>
<dbReference type="AlphaFoldDB" id="A0A0F8X8Z0"/>
<feature type="compositionally biased region" description="Low complexity" evidence="1">
    <location>
        <begin position="58"/>
        <end position="79"/>
    </location>
</feature>
<feature type="region of interest" description="Disordered" evidence="1">
    <location>
        <begin position="48"/>
        <end position="107"/>
    </location>
</feature>
<accession>A0A0F8X8Z0</accession>
<gene>
    <name evidence="2" type="ORF">LCGC14_2975790</name>
</gene>
<evidence type="ECO:0000313" key="2">
    <source>
        <dbReference type="EMBL" id="KKK65273.1"/>
    </source>
</evidence>
<proteinExistence type="predicted"/>
<reference evidence="2" key="1">
    <citation type="journal article" date="2015" name="Nature">
        <title>Complex archaea that bridge the gap between prokaryotes and eukaryotes.</title>
        <authorList>
            <person name="Spang A."/>
            <person name="Saw J.H."/>
            <person name="Jorgensen S.L."/>
            <person name="Zaremba-Niedzwiedzka K."/>
            <person name="Martijn J."/>
            <person name="Lind A.E."/>
            <person name="van Eijk R."/>
            <person name="Schleper C."/>
            <person name="Guy L."/>
            <person name="Ettema T.J."/>
        </authorList>
    </citation>
    <scope>NUCLEOTIDE SEQUENCE</scope>
</reference>